<evidence type="ECO:0000256" key="6">
    <source>
        <dbReference type="ARBA" id="ARBA00022989"/>
    </source>
</evidence>
<dbReference type="EMBL" id="CP034438">
    <property type="protein sequence ID" value="AZN29752.1"/>
    <property type="molecule type" value="Genomic_DNA"/>
</dbReference>
<dbReference type="PANTHER" id="PTHR30472:SF24">
    <property type="entry name" value="FERRIC ENTEROBACTIN TRANSPORT SYSTEM PERMEASE PROTEIN FEPG"/>
    <property type="match status" value="1"/>
</dbReference>
<evidence type="ECO:0000256" key="2">
    <source>
        <dbReference type="ARBA" id="ARBA00007935"/>
    </source>
</evidence>
<feature type="transmembrane region" description="Helical" evidence="9">
    <location>
        <begin position="304"/>
        <end position="325"/>
    </location>
</feature>
<dbReference type="Pfam" id="PF01032">
    <property type="entry name" value="FecCD"/>
    <property type="match status" value="1"/>
</dbReference>
<feature type="transmembrane region" description="Helical" evidence="9">
    <location>
        <begin position="152"/>
        <end position="170"/>
    </location>
</feature>
<dbReference type="InterPro" id="IPR000522">
    <property type="entry name" value="ABC_transptr_permease_BtuC"/>
</dbReference>
<evidence type="ECO:0000256" key="7">
    <source>
        <dbReference type="ARBA" id="ARBA00023136"/>
    </source>
</evidence>
<evidence type="ECO:0000256" key="3">
    <source>
        <dbReference type="ARBA" id="ARBA00022448"/>
    </source>
</evidence>
<proteinExistence type="inferred from homology"/>
<feature type="transmembrane region" description="Helical" evidence="9">
    <location>
        <begin position="97"/>
        <end position="115"/>
    </location>
</feature>
<feature type="transmembrane region" description="Helical" evidence="9">
    <location>
        <begin position="182"/>
        <end position="200"/>
    </location>
</feature>
<evidence type="ECO:0000256" key="1">
    <source>
        <dbReference type="ARBA" id="ARBA00004651"/>
    </source>
</evidence>
<feature type="transmembrane region" description="Helical" evidence="9">
    <location>
        <begin position="337"/>
        <end position="356"/>
    </location>
</feature>
<keyword evidence="7 9" id="KW-0472">Membrane</keyword>
<accession>A0A3Q8WTB1</accession>
<evidence type="ECO:0000256" key="9">
    <source>
        <dbReference type="SAM" id="Phobius"/>
    </source>
</evidence>
<evidence type="ECO:0000256" key="4">
    <source>
        <dbReference type="ARBA" id="ARBA00022475"/>
    </source>
</evidence>
<gene>
    <name evidence="10" type="ORF">EJO69_05090</name>
</gene>
<keyword evidence="4" id="KW-1003">Cell membrane</keyword>
<dbReference type="Gene3D" id="1.10.3470.10">
    <property type="entry name" value="ABC transporter involved in vitamin B12 uptake, BtuC"/>
    <property type="match status" value="1"/>
</dbReference>
<organism evidence="10 11">
    <name type="scientific">Flaviflexus salsibiostraticola</name>
    <dbReference type="NCBI Taxonomy" id="1282737"/>
    <lineage>
        <taxon>Bacteria</taxon>
        <taxon>Bacillati</taxon>
        <taxon>Actinomycetota</taxon>
        <taxon>Actinomycetes</taxon>
        <taxon>Actinomycetales</taxon>
        <taxon>Actinomycetaceae</taxon>
        <taxon>Flaviflexus</taxon>
    </lineage>
</organism>
<dbReference type="GO" id="GO:0022857">
    <property type="term" value="F:transmembrane transporter activity"/>
    <property type="evidence" value="ECO:0007669"/>
    <property type="project" value="InterPro"/>
</dbReference>
<dbReference type="SUPFAM" id="SSF81345">
    <property type="entry name" value="ABC transporter involved in vitamin B12 uptake, BtuC"/>
    <property type="match status" value="1"/>
</dbReference>
<protein>
    <submittedName>
        <fullName evidence="10">Iron ABC transporter permease</fullName>
    </submittedName>
</protein>
<dbReference type="AlphaFoldDB" id="A0A3Q8WTB1"/>
<dbReference type="GO" id="GO:0005886">
    <property type="term" value="C:plasma membrane"/>
    <property type="evidence" value="ECO:0007669"/>
    <property type="project" value="UniProtKB-SubCell"/>
</dbReference>
<feature type="transmembrane region" description="Helical" evidence="9">
    <location>
        <begin position="266"/>
        <end position="292"/>
    </location>
</feature>
<dbReference type="RefSeq" id="WP_126039904.1">
    <property type="nucleotide sequence ID" value="NZ_CP034438.1"/>
</dbReference>
<dbReference type="KEGG" id="fsl:EJO69_05090"/>
<dbReference type="InterPro" id="IPR037294">
    <property type="entry name" value="ABC_BtuC-like"/>
</dbReference>
<evidence type="ECO:0000256" key="5">
    <source>
        <dbReference type="ARBA" id="ARBA00022692"/>
    </source>
</evidence>
<feature type="transmembrane region" description="Helical" evidence="9">
    <location>
        <begin position="42"/>
        <end position="63"/>
    </location>
</feature>
<keyword evidence="3" id="KW-0813">Transport</keyword>
<evidence type="ECO:0000313" key="10">
    <source>
        <dbReference type="EMBL" id="AZN29752.1"/>
    </source>
</evidence>
<dbReference type="Proteomes" id="UP000270021">
    <property type="component" value="Chromosome"/>
</dbReference>
<dbReference type="GO" id="GO:0033214">
    <property type="term" value="P:siderophore-iron import into cell"/>
    <property type="evidence" value="ECO:0007669"/>
    <property type="project" value="TreeGrafter"/>
</dbReference>
<comment type="subcellular location">
    <subcellularLocation>
        <location evidence="1">Cell membrane</location>
        <topology evidence="1">Multi-pass membrane protein</topology>
    </subcellularLocation>
</comment>
<dbReference type="CDD" id="cd06550">
    <property type="entry name" value="TM_ABC_iron-siderophores_like"/>
    <property type="match status" value="1"/>
</dbReference>
<reference evidence="10 11" key="1">
    <citation type="submission" date="2018-12" db="EMBL/GenBank/DDBJ databases">
        <title>Complete genome sequence of Flaviflexus salsibiostraticola KCTC 33148.</title>
        <authorList>
            <person name="Bae J.-W."/>
        </authorList>
    </citation>
    <scope>NUCLEOTIDE SEQUENCE [LARGE SCALE GENOMIC DNA]</scope>
    <source>
        <strain evidence="10 11">KCTC 33148</strain>
    </source>
</reference>
<feature type="transmembrane region" description="Helical" evidence="9">
    <location>
        <begin position="227"/>
        <end position="245"/>
    </location>
</feature>
<dbReference type="PANTHER" id="PTHR30472">
    <property type="entry name" value="FERRIC ENTEROBACTIN TRANSPORT SYSTEM PERMEASE PROTEIN"/>
    <property type="match status" value="1"/>
</dbReference>
<keyword evidence="11" id="KW-1185">Reference proteome</keyword>
<keyword evidence="5 9" id="KW-0812">Transmembrane</keyword>
<comment type="similarity">
    <text evidence="2">Belongs to the binding-protein-dependent transport system permease family. FecCD subfamily.</text>
</comment>
<keyword evidence="6 9" id="KW-1133">Transmembrane helix</keyword>
<name>A0A3Q8WTB1_9ACTO</name>
<evidence type="ECO:0000313" key="11">
    <source>
        <dbReference type="Proteomes" id="UP000270021"/>
    </source>
</evidence>
<feature type="region of interest" description="Disordered" evidence="8">
    <location>
        <begin position="1"/>
        <end position="36"/>
    </location>
</feature>
<sequence>MTLRTHQAGAVEQAGRPESTAPALSESASEIRSARRSRQRRSTLMTAVLVLLVAAVYVVSLMWGEIVYSPSEILRVIGGEQVPGASYSVGELRLPRATMGLLAGLAFGAAGATFQTMLRNQLASPDIIGISAGASAAGVIGIVIFGMSQSQVSVLALIASLLVALAIYLLSYRDGFVGTRLILIGIGVAAMLHSVVTYALSQANTWDLPSATRWLTGSLNGATWERTLPLVVTACLLLPVMLSFGRSLDLLRLGDESAAALGVRVTLARVSLIVCSVILIAVATAACGPVAFVAFLSGPIAARLIPGGSLLIPSALIGALIILTSDLVGQYALGTRYPVGVITGALGAPFLIHLLIRSNRSTL</sequence>
<evidence type="ECO:0000256" key="8">
    <source>
        <dbReference type="SAM" id="MobiDB-lite"/>
    </source>
</evidence>
<dbReference type="OrthoDB" id="4455417at2"/>
<feature type="transmembrane region" description="Helical" evidence="9">
    <location>
        <begin position="127"/>
        <end position="146"/>
    </location>
</feature>